<dbReference type="GO" id="GO:0005524">
    <property type="term" value="F:ATP binding"/>
    <property type="evidence" value="ECO:0007669"/>
    <property type="project" value="UniProtKB-KW"/>
</dbReference>
<dbReference type="CDD" id="cd23797">
    <property type="entry name" value="UBCc_UBE2H"/>
    <property type="match status" value="1"/>
</dbReference>
<evidence type="ECO:0000313" key="15">
    <source>
        <dbReference type="Proteomes" id="UP001374535"/>
    </source>
</evidence>
<dbReference type="Pfam" id="PF00179">
    <property type="entry name" value="UQ_con"/>
    <property type="match status" value="1"/>
</dbReference>
<name>A0AAQ3P8W4_VIGMU</name>
<feature type="active site" description="Glycyl thioester intermediate" evidence="8">
    <location>
        <position position="777"/>
    </location>
</feature>
<dbReference type="PROSITE" id="PS51156">
    <property type="entry name" value="ELM2"/>
    <property type="match status" value="1"/>
</dbReference>
<dbReference type="FunFam" id="3.10.110.10:FF:000024">
    <property type="entry name" value="Ubiquitin-conjugating enzyme 5, E2"/>
    <property type="match status" value="1"/>
</dbReference>
<dbReference type="EMBL" id="CP144700">
    <property type="protein sequence ID" value="WVZ23200.1"/>
    <property type="molecule type" value="Genomic_DNA"/>
</dbReference>
<dbReference type="CDD" id="cd16100">
    <property type="entry name" value="ARID"/>
    <property type="match status" value="1"/>
</dbReference>
<dbReference type="EC" id="2.3.2.23" evidence="1"/>
<dbReference type="Pfam" id="PF01388">
    <property type="entry name" value="ARID"/>
    <property type="match status" value="1"/>
</dbReference>
<dbReference type="InterPro" id="IPR000949">
    <property type="entry name" value="ELM2_dom"/>
</dbReference>
<accession>A0AAQ3P8W4</accession>
<dbReference type="InterPro" id="IPR001606">
    <property type="entry name" value="ARID_dom"/>
</dbReference>
<dbReference type="GO" id="GO:0006511">
    <property type="term" value="P:ubiquitin-dependent protein catabolic process"/>
    <property type="evidence" value="ECO:0007669"/>
    <property type="project" value="UniProtKB-ARBA"/>
</dbReference>
<dbReference type="AlphaFoldDB" id="A0AAQ3P8W4"/>
<dbReference type="SMART" id="SM00212">
    <property type="entry name" value="UBCc"/>
    <property type="match status" value="1"/>
</dbReference>
<keyword evidence="4" id="KW-0833">Ubl conjugation pathway</keyword>
<dbReference type="PROSITE" id="PS51257">
    <property type="entry name" value="PROKAR_LIPOPROTEIN"/>
    <property type="match status" value="1"/>
</dbReference>
<proteinExistence type="predicted"/>
<evidence type="ECO:0000256" key="6">
    <source>
        <dbReference type="ARBA" id="ARBA00023242"/>
    </source>
</evidence>
<feature type="domain" description="ELM2" evidence="13">
    <location>
        <begin position="471"/>
        <end position="517"/>
    </location>
</feature>
<feature type="domain" description="ARID" evidence="12">
    <location>
        <begin position="86"/>
        <end position="178"/>
    </location>
</feature>
<dbReference type="InterPro" id="IPR036431">
    <property type="entry name" value="ARID_dom_sf"/>
</dbReference>
<feature type="domain" description="UBC core" evidence="11">
    <location>
        <begin position="691"/>
        <end position="840"/>
    </location>
</feature>
<dbReference type="PROSITE" id="PS51011">
    <property type="entry name" value="ARID"/>
    <property type="match status" value="1"/>
</dbReference>
<dbReference type="Gene3D" id="1.10.150.60">
    <property type="entry name" value="ARID DNA-binding domain"/>
    <property type="match status" value="1"/>
</dbReference>
<evidence type="ECO:0000259" key="13">
    <source>
        <dbReference type="PROSITE" id="PS51156"/>
    </source>
</evidence>
<dbReference type="PANTHER" id="PTHR46410">
    <property type="entry name" value="AT-RICH INTERACTIVE DOMAIN-CONTAINING PROTEIN 2"/>
    <property type="match status" value="1"/>
</dbReference>
<keyword evidence="6" id="KW-0539">Nucleus</keyword>
<feature type="region of interest" description="Disordered" evidence="9">
    <location>
        <begin position="669"/>
        <end position="694"/>
    </location>
</feature>
<feature type="chain" id="PRO_5042981883" description="E2 ubiquitin-conjugating enzyme" evidence="10">
    <location>
        <begin position="20"/>
        <end position="876"/>
    </location>
</feature>
<evidence type="ECO:0000256" key="1">
    <source>
        <dbReference type="ARBA" id="ARBA00012486"/>
    </source>
</evidence>
<evidence type="ECO:0000256" key="10">
    <source>
        <dbReference type="SAM" id="SignalP"/>
    </source>
</evidence>
<comment type="function">
    <text evidence="7">Accepts the ubiquitin from the E1 complex and catalyzes its covalent attachment to other proteins.</text>
</comment>
<reference evidence="14 15" key="1">
    <citation type="journal article" date="2023" name="Life. Sci Alliance">
        <title>Evolutionary insights into 3D genome organization and epigenetic landscape of Vigna mungo.</title>
        <authorList>
            <person name="Junaid A."/>
            <person name="Singh B."/>
            <person name="Bhatia S."/>
        </authorList>
    </citation>
    <scope>NUCLEOTIDE SEQUENCE [LARGE SCALE GENOMIC DNA]</scope>
    <source>
        <strain evidence="14">Urdbean</strain>
    </source>
</reference>
<evidence type="ECO:0000259" key="12">
    <source>
        <dbReference type="PROSITE" id="PS51011"/>
    </source>
</evidence>
<dbReference type="InterPro" id="IPR023313">
    <property type="entry name" value="UBQ-conjugating_AS"/>
</dbReference>
<dbReference type="InterPro" id="IPR016135">
    <property type="entry name" value="UBQ-conjugating_enzyme/RWD"/>
</dbReference>
<dbReference type="SMART" id="SM01014">
    <property type="entry name" value="ARID"/>
    <property type="match status" value="1"/>
</dbReference>
<evidence type="ECO:0000259" key="11">
    <source>
        <dbReference type="PROSITE" id="PS50127"/>
    </source>
</evidence>
<feature type="compositionally biased region" description="Basic and acidic residues" evidence="9">
    <location>
        <begin position="249"/>
        <end position="269"/>
    </location>
</feature>
<keyword evidence="2" id="KW-0808">Transferase</keyword>
<evidence type="ECO:0000256" key="5">
    <source>
        <dbReference type="ARBA" id="ARBA00022840"/>
    </source>
</evidence>
<evidence type="ECO:0000256" key="9">
    <source>
        <dbReference type="SAM" id="MobiDB-lite"/>
    </source>
</evidence>
<dbReference type="PROSITE" id="PS00183">
    <property type="entry name" value="UBC_1"/>
    <property type="match status" value="1"/>
</dbReference>
<dbReference type="SUPFAM" id="SSF46774">
    <property type="entry name" value="ARID-like"/>
    <property type="match status" value="1"/>
</dbReference>
<dbReference type="PANTHER" id="PTHR46410:SF18">
    <property type="entry name" value="AT-RICH INTERACTIVE DOMAIN-CONTAINING PROTEIN 2"/>
    <property type="match status" value="1"/>
</dbReference>
<evidence type="ECO:0000256" key="7">
    <source>
        <dbReference type="ARBA" id="ARBA00056190"/>
    </source>
</evidence>
<feature type="signal peptide" evidence="10">
    <location>
        <begin position="1"/>
        <end position="19"/>
    </location>
</feature>
<evidence type="ECO:0000313" key="14">
    <source>
        <dbReference type="EMBL" id="WVZ23200.1"/>
    </source>
</evidence>
<evidence type="ECO:0000256" key="4">
    <source>
        <dbReference type="ARBA" id="ARBA00022786"/>
    </source>
</evidence>
<feature type="region of interest" description="Disordered" evidence="9">
    <location>
        <begin position="226"/>
        <end position="275"/>
    </location>
</feature>
<dbReference type="GO" id="GO:0003677">
    <property type="term" value="F:DNA binding"/>
    <property type="evidence" value="ECO:0007669"/>
    <property type="project" value="InterPro"/>
</dbReference>
<organism evidence="14 15">
    <name type="scientific">Vigna mungo</name>
    <name type="common">Black gram</name>
    <name type="synonym">Phaseolus mungo</name>
    <dbReference type="NCBI Taxonomy" id="3915"/>
    <lineage>
        <taxon>Eukaryota</taxon>
        <taxon>Viridiplantae</taxon>
        <taxon>Streptophyta</taxon>
        <taxon>Embryophyta</taxon>
        <taxon>Tracheophyta</taxon>
        <taxon>Spermatophyta</taxon>
        <taxon>Magnoliopsida</taxon>
        <taxon>eudicotyledons</taxon>
        <taxon>Gunneridae</taxon>
        <taxon>Pentapetalae</taxon>
        <taxon>rosids</taxon>
        <taxon>fabids</taxon>
        <taxon>Fabales</taxon>
        <taxon>Fabaceae</taxon>
        <taxon>Papilionoideae</taxon>
        <taxon>50 kb inversion clade</taxon>
        <taxon>NPAAA clade</taxon>
        <taxon>indigoferoid/millettioid clade</taxon>
        <taxon>Phaseoleae</taxon>
        <taxon>Vigna</taxon>
    </lineage>
</organism>
<evidence type="ECO:0000256" key="3">
    <source>
        <dbReference type="ARBA" id="ARBA00022741"/>
    </source>
</evidence>
<gene>
    <name evidence="14" type="ORF">V8G54_001744</name>
</gene>
<keyword evidence="10" id="KW-0732">Signal</keyword>
<evidence type="ECO:0000256" key="8">
    <source>
        <dbReference type="PROSITE-ProRule" id="PRU10133"/>
    </source>
</evidence>
<feature type="region of interest" description="Disordered" evidence="9">
    <location>
        <begin position="844"/>
        <end position="876"/>
    </location>
</feature>
<sequence>MLHILRFQVSSLILSLAFAFHIIMGCPQQPAKDLITRESKFMEEWSTFSNGPSLDSLGVETAGEFPGNGCCPGDGHVDNGAPHGKLTQKCLFYQLYPLYLKDNCSQAGARPLLVLVDGQQLDLYKLFSLVKERGGCAEVSKNGSWGSVAKGLGLNLEVYSPVKLVYHKYLNDFERWLKKFFEEKILKNGNHGCDWGLEWLPLDIEKEFRGLLCLNPKNKADDELFKSKSNKKKKNTDLVNHKNGNNLLDTKDKNNESEDVQHIEGDNNEKSSNGIKDNHATLGAECADKECNLLKRKRDAFSGMLNWMKNIAKHPLDPLPRPIPKPSKWKECKGRGFFGQFLKAREVLSLRNHEEPNSGLSSLQEVISGFKSAPLEVTLSNKQKIHPAMFEDHVALDRHATGKSRCSERLPSSVKSRSCSCCNPCSHNGNTLAGSHNKVEENCPHEKTTETIDVLTAKAMDESSGDESIEKQVSVGPRFQAEIPEWTGVASDSDSKWLGTRVWSLKHGTEPASETDIGRGRQEKCSCERQGSVACVRLHIAENRMKLKLELGSEFYHWGFDRMGEEVSLQWTTIEEKRFKDIMRSNVPSKIKYFWNNGFKYFPNKTRRHLVSYYFNVFIIQLRTYQNRVTPENIDSDDEVEFGYLSKGFGMEAIEGLGDDDFVECALSEQASQQKSRTNNKSQAQRETMSSPSKRRDMDLMKLSVIRMMSDYKVEMINDDMQEFFVEFHGPKDSLYEVGVWKVRVELPDAYPYKSPSIGFVNKIFHPNVDELSGSVCLDVINQTWSPMFDLVNVFEVFLPQLLLYPNASDPLNGDAAALMIRDHATYEQRVKGEYCEKYAKPEDIGAVEEKDSSEDELSEDGYASSDDGIVGQPDP</sequence>
<evidence type="ECO:0000256" key="2">
    <source>
        <dbReference type="ARBA" id="ARBA00022679"/>
    </source>
</evidence>
<keyword evidence="3" id="KW-0547">Nucleotide-binding</keyword>
<dbReference type="GO" id="GO:0061631">
    <property type="term" value="F:ubiquitin conjugating enzyme activity"/>
    <property type="evidence" value="ECO:0007669"/>
    <property type="project" value="UniProtKB-EC"/>
</dbReference>
<dbReference type="PROSITE" id="PS50127">
    <property type="entry name" value="UBC_2"/>
    <property type="match status" value="1"/>
</dbReference>
<keyword evidence="15" id="KW-1185">Reference proteome</keyword>
<dbReference type="SMART" id="SM00501">
    <property type="entry name" value="BRIGHT"/>
    <property type="match status" value="1"/>
</dbReference>
<protein>
    <recommendedName>
        <fullName evidence="1">E2 ubiquitin-conjugating enzyme</fullName>
        <ecNumber evidence="1">2.3.2.23</ecNumber>
    </recommendedName>
</protein>
<keyword evidence="5" id="KW-0067">ATP-binding</keyword>
<dbReference type="SUPFAM" id="SSF54495">
    <property type="entry name" value="UBC-like"/>
    <property type="match status" value="1"/>
</dbReference>
<feature type="compositionally biased region" description="Polar residues" evidence="9">
    <location>
        <begin position="669"/>
        <end position="692"/>
    </location>
</feature>
<dbReference type="InterPro" id="IPR000608">
    <property type="entry name" value="UBC"/>
</dbReference>
<dbReference type="Proteomes" id="UP001374535">
    <property type="component" value="Chromosome 1"/>
</dbReference>
<dbReference type="Gene3D" id="3.10.110.10">
    <property type="entry name" value="Ubiquitin Conjugating Enzyme"/>
    <property type="match status" value="1"/>
</dbReference>